<feature type="binding site" evidence="3">
    <location>
        <position position="80"/>
    </location>
    <ligand>
        <name>Zn(2+)</name>
        <dbReference type="ChEBI" id="CHEBI:29105"/>
        <label>1</label>
    </ligand>
</feature>
<dbReference type="RefSeq" id="WP_127485379.1">
    <property type="nucleotide sequence ID" value="NZ_CP022572.1"/>
</dbReference>
<evidence type="ECO:0000256" key="2">
    <source>
        <dbReference type="ARBA" id="ARBA00022801"/>
    </source>
</evidence>
<dbReference type="KEGG" id="nmk:CHR53_04790"/>
<evidence type="ECO:0000313" key="6">
    <source>
        <dbReference type="EMBL" id="AZU60634.1"/>
    </source>
</evidence>
<accession>A0A3Q9QWT4</accession>
<feature type="binding site" evidence="3">
    <location>
        <position position="91"/>
    </location>
    <ligand>
        <name>Zn(2+)</name>
        <dbReference type="ChEBI" id="CHEBI:29105"/>
        <label>1</label>
    </ligand>
</feature>
<keyword evidence="3" id="KW-0479">Metal-binding</keyword>
<dbReference type="PIRSF" id="PIRSF001235">
    <property type="entry name" value="Amidase_carbamoylase"/>
    <property type="match status" value="1"/>
</dbReference>
<dbReference type="SUPFAM" id="SSF55031">
    <property type="entry name" value="Bacterial exopeptidase dimerisation domain"/>
    <property type="match status" value="1"/>
</dbReference>
<evidence type="ECO:0000256" key="4">
    <source>
        <dbReference type="PIRSR" id="PIRSR001235-2"/>
    </source>
</evidence>
<dbReference type="OrthoDB" id="9808195at2"/>
<proteinExistence type="inferred from homology"/>
<dbReference type="AlphaFoldDB" id="A0A3Q9QWT4"/>
<dbReference type="InterPro" id="IPR011650">
    <property type="entry name" value="Peptidase_M20_dimer"/>
</dbReference>
<feature type="domain" description="Peptidase M20 dimerisation" evidence="5">
    <location>
        <begin position="218"/>
        <end position="310"/>
    </location>
</feature>
<dbReference type="Pfam" id="PF01546">
    <property type="entry name" value="Peptidase_M20"/>
    <property type="match status" value="1"/>
</dbReference>
<organism evidence="6 7">
    <name type="scientific">Neobacillus mesonae</name>
    <dbReference type="NCBI Taxonomy" id="1193713"/>
    <lineage>
        <taxon>Bacteria</taxon>
        <taxon>Bacillati</taxon>
        <taxon>Bacillota</taxon>
        <taxon>Bacilli</taxon>
        <taxon>Bacillales</taxon>
        <taxon>Bacillaceae</taxon>
        <taxon>Neobacillus</taxon>
    </lineage>
</organism>
<dbReference type="Proteomes" id="UP000282892">
    <property type="component" value="Chromosome"/>
</dbReference>
<feature type="binding site" evidence="3">
    <location>
        <position position="126"/>
    </location>
    <ligand>
        <name>Zn(2+)</name>
        <dbReference type="ChEBI" id="CHEBI:29105"/>
        <label>2</label>
    </ligand>
</feature>
<dbReference type="EMBL" id="CP022572">
    <property type="protein sequence ID" value="AZU60634.1"/>
    <property type="molecule type" value="Genomic_DNA"/>
</dbReference>
<feature type="binding site" evidence="3">
    <location>
        <position position="191"/>
    </location>
    <ligand>
        <name>Zn(2+)</name>
        <dbReference type="ChEBI" id="CHEBI:29105"/>
        <label>1</label>
    </ligand>
</feature>
<feature type="binding site" evidence="4">
    <location>
        <position position="276"/>
    </location>
    <ligand>
        <name>allantoate</name>
        <dbReference type="ChEBI" id="CHEBI:17536"/>
    </ligand>
</feature>
<keyword evidence="3" id="KW-0862">Zinc</keyword>
<gene>
    <name evidence="6" type="ORF">CHR53_04790</name>
</gene>
<dbReference type="InterPro" id="IPR036264">
    <property type="entry name" value="Bact_exopeptidase_dim_dom"/>
</dbReference>
<feature type="binding site" evidence="4">
    <location>
        <position position="289"/>
    </location>
    <ligand>
        <name>allantoate</name>
        <dbReference type="ChEBI" id="CHEBI:17536"/>
    </ligand>
</feature>
<dbReference type="Gene3D" id="3.40.630.10">
    <property type="entry name" value="Zn peptidases"/>
    <property type="match status" value="1"/>
</dbReference>
<feature type="binding site" evidence="3">
    <location>
        <position position="91"/>
    </location>
    <ligand>
        <name>Zn(2+)</name>
        <dbReference type="ChEBI" id="CHEBI:29105"/>
        <label>2</label>
    </ligand>
</feature>
<dbReference type="PANTHER" id="PTHR32494">
    <property type="entry name" value="ALLANTOATE DEIMINASE-RELATED"/>
    <property type="match status" value="1"/>
</dbReference>
<feature type="binding site" evidence="3">
    <location>
        <position position="383"/>
    </location>
    <ligand>
        <name>Zn(2+)</name>
        <dbReference type="ChEBI" id="CHEBI:29105"/>
        <label>2</label>
    </ligand>
</feature>
<evidence type="ECO:0000256" key="3">
    <source>
        <dbReference type="PIRSR" id="PIRSR001235-1"/>
    </source>
</evidence>
<dbReference type="NCBIfam" id="NF006771">
    <property type="entry name" value="PRK09290.1-5"/>
    <property type="match status" value="1"/>
</dbReference>
<sequence>MQVNIQRLMADIEEYAEYGKNDLGGITRPSFSPADYEVRERFIKEIEDMGLEVTVDGAANIWGRLKGTGKKQGSLVIGSHLDSVPNGGKYDGPLGVLMAKEIIKTLIENNVTLDHDIEIVSFTAEESNDFNLSTFGSRSFVGRLTAEMLENESDSTGTSLNAELMKAGGGLNLFPLMKEMWKEKRAFIELHIEQGQRLESADIAVAVIDKVVGTYRSNVRVIGQSNHSGTTMMEHRQDALTAASEMILAVERQCKEYNSGVVGTVGKLNVSPNAANIIPGQVDFVFEVRGETEGKIQQTIDAVQQVWSEIAQRRRVEVEQQTFLDQKPVLLDEEIVHLLQNTAKQMKEPFMTLPSMAVHDAAHMAKITKSAMVFVKSIDGKSHCPEEYSLPEDIEKAGNLILQGIINIDRKLSQKPLVYQGNQENSSS</sequence>
<dbReference type="STRING" id="1193713.GCA_001636315_03483"/>
<evidence type="ECO:0000256" key="1">
    <source>
        <dbReference type="ARBA" id="ARBA00006153"/>
    </source>
</evidence>
<evidence type="ECO:0000313" key="7">
    <source>
        <dbReference type="Proteomes" id="UP000282892"/>
    </source>
</evidence>
<dbReference type="CDD" id="cd03884">
    <property type="entry name" value="M20_bAS"/>
    <property type="match status" value="1"/>
</dbReference>
<dbReference type="Pfam" id="PF07687">
    <property type="entry name" value="M20_dimer"/>
    <property type="match status" value="1"/>
</dbReference>
<dbReference type="Gene3D" id="3.30.70.360">
    <property type="match status" value="1"/>
</dbReference>
<name>A0A3Q9QWT4_9BACI</name>
<dbReference type="GO" id="GO:0046872">
    <property type="term" value="F:metal ion binding"/>
    <property type="evidence" value="ECO:0007669"/>
    <property type="project" value="UniProtKB-KW"/>
</dbReference>
<dbReference type="GO" id="GO:0016813">
    <property type="term" value="F:hydrolase activity, acting on carbon-nitrogen (but not peptide) bonds, in linear amidines"/>
    <property type="evidence" value="ECO:0007669"/>
    <property type="project" value="InterPro"/>
</dbReference>
<comment type="similarity">
    <text evidence="1">Belongs to the peptidase M20 family.</text>
</comment>
<feature type="binding site" evidence="4">
    <location>
        <position position="216"/>
    </location>
    <ligand>
        <name>allantoate</name>
        <dbReference type="ChEBI" id="CHEBI:17536"/>
    </ligand>
</feature>
<dbReference type="InterPro" id="IPR002933">
    <property type="entry name" value="Peptidase_M20"/>
</dbReference>
<keyword evidence="2 6" id="KW-0378">Hydrolase</keyword>
<comment type="cofactor">
    <cofactor evidence="3">
        <name>Zn(2+)</name>
        <dbReference type="ChEBI" id="CHEBI:29105"/>
    </cofactor>
    <text evidence="3">Binds 2 Zn(2+) ions per subunit.</text>
</comment>
<keyword evidence="7" id="KW-1185">Reference proteome</keyword>
<reference evidence="6 7" key="1">
    <citation type="submission" date="2017-07" db="EMBL/GenBank/DDBJ databases">
        <title>The complete genome sequence of Bacillus mesonae strain H20-5, an efficient strain improving plant abiotic stress resistance.</title>
        <authorList>
            <person name="Kim S.Y."/>
            <person name="Song H."/>
            <person name="Sang M.K."/>
            <person name="Weon H.-Y."/>
            <person name="Song J."/>
        </authorList>
    </citation>
    <scope>NUCLEOTIDE SEQUENCE [LARGE SCALE GENOMIC DNA]</scope>
    <source>
        <strain evidence="6 7">H20-5</strain>
    </source>
</reference>
<protein>
    <submittedName>
        <fullName evidence="6">Zn-dependent hydrolase</fullName>
    </submittedName>
</protein>
<dbReference type="SUPFAM" id="SSF53187">
    <property type="entry name" value="Zn-dependent exopeptidases"/>
    <property type="match status" value="1"/>
</dbReference>
<dbReference type="PANTHER" id="PTHR32494:SF5">
    <property type="entry name" value="ALLANTOATE AMIDOHYDROLASE"/>
    <property type="match status" value="1"/>
</dbReference>
<evidence type="ECO:0000259" key="5">
    <source>
        <dbReference type="Pfam" id="PF07687"/>
    </source>
</evidence>
<dbReference type="InterPro" id="IPR010158">
    <property type="entry name" value="Amidase_Cbmase"/>
</dbReference>
<dbReference type="NCBIfam" id="TIGR01879">
    <property type="entry name" value="hydantase"/>
    <property type="match status" value="1"/>
</dbReference>